<gene>
    <name evidence="1" type="ORF">ECRASSUSDP1_LOCUS19646</name>
</gene>
<dbReference type="SUPFAM" id="SSF52317">
    <property type="entry name" value="Class I glutamine amidotransferase-like"/>
    <property type="match status" value="1"/>
</dbReference>
<organism evidence="1 2">
    <name type="scientific">Euplotes crassus</name>
    <dbReference type="NCBI Taxonomy" id="5936"/>
    <lineage>
        <taxon>Eukaryota</taxon>
        <taxon>Sar</taxon>
        <taxon>Alveolata</taxon>
        <taxon>Ciliophora</taxon>
        <taxon>Intramacronucleata</taxon>
        <taxon>Spirotrichea</taxon>
        <taxon>Hypotrichia</taxon>
        <taxon>Euplotida</taxon>
        <taxon>Euplotidae</taxon>
        <taxon>Moneuplotes</taxon>
    </lineage>
</organism>
<comment type="caution">
    <text evidence="1">The sequence shown here is derived from an EMBL/GenBank/DDBJ whole genome shotgun (WGS) entry which is preliminary data.</text>
</comment>
<dbReference type="NCBIfam" id="NF008747">
    <property type="entry name" value="PRK11780.1"/>
    <property type="match status" value="1"/>
</dbReference>
<proteinExistence type="predicted"/>
<dbReference type="EMBL" id="CAMPGE010019957">
    <property type="protein sequence ID" value="CAI2378251.1"/>
    <property type="molecule type" value="Genomic_DNA"/>
</dbReference>
<dbReference type="PANTHER" id="PTHR10224">
    <property type="entry name" value="ES1 PROTEIN HOMOLOG, MITOCHONDRIAL"/>
    <property type="match status" value="1"/>
</dbReference>
<evidence type="ECO:0000313" key="1">
    <source>
        <dbReference type="EMBL" id="CAI2378251.1"/>
    </source>
</evidence>
<sequence length="250" mass="26920">MKSLSLRNRRLFTSSTRGIRTAVVLSGCGVYDGSEITESVATIVALSKKGVDIDYYAPDMDQFHVLDHTTGEEINQKRNVLVESARITRGNINNLRELDAKNYDAIFFPGGFGAAKNLSTFGQEGAEMGVLPEVANVLREARSNQVNIGMACISPIIAAKVFGKESDGPGVNITLGSKGANFPYEGSIEVAEGFGNTLELRDVNEMTIDSGAKNSYLVTTPAYMKDAAPHEVFEGISNMVATVLELSENK</sequence>
<dbReference type="AlphaFoldDB" id="A0AAD1XS71"/>
<reference evidence="1" key="1">
    <citation type="submission" date="2023-07" db="EMBL/GenBank/DDBJ databases">
        <authorList>
            <consortium name="AG Swart"/>
            <person name="Singh M."/>
            <person name="Singh A."/>
            <person name="Seah K."/>
            <person name="Emmerich C."/>
        </authorList>
    </citation>
    <scope>NUCLEOTIDE SEQUENCE</scope>
    <source>
        <strain evidence="1">DP1</strain>
    </source>
</reference>
<dbReference type="PANTHER" id="PTHR10224:SF12">
    <property type="entry name" value="GLYOXALASE ELBB"/>
    <property type="match status" value="1"/>
</dbReference>
<evidence type="ECO:0000313" key="2">
    <source>
        <dbReference type="Proteomes" id="UP001295684"/>
    </source>
</evidence>
<protein>
    <recommendedName>
        <fullName evidence="3">Isoprenoid biosynthesis protein ElbB</fullName>
    </recommendedName>
</protein>
<dbReference type="InterPro" id="IPR029062">
    <property type="entry name" value="Class_I_gatase-like"/>
</dbReference>
<name>A0AAD1XS71_EUPCR</name>
<keyword evidence="2" id="KW-1185">Reference proteome</keyword>
<accession>A0AAD1XS71</accession>
<dbReference type="Proteomes" id="UP001295684">
    <property type="component" value="Unassembled WGS sequence"/>
</dbReference>
<evidence type="ECO:0008006" key="3">
    <source>
        <dbReference type="Google" id="ProtNLM"/>
    </source>
</evidence>
<dbReference type="Gene3D" id="3.40.50.880">
    <property type="match status" value="1"/>
</dbReference>